<dbReference type="Pfam" id="PF00443">
    <property type="entry name" value="UCH"/>
    <property type="match status" value="1"/>
</dbReference>
<dbReference type="STRING" id="945553.A0A0D2LL97"/>
<dbReference type="InterPro" id="IPR025305">
    <property type="entry name" value="UCH_repeat_domain"/>
</dbReference>
<dbReference type="InterPro" id="IPR001394">
    <property type="entry name" value="Peptidase_C19_UCH"/>
</dbReference>
<dbReference type="GO" id="GO:0070628">
    <property type="term" value="F:proteasome binding"/>
    <property type="evidence" value="ECO:0007669"/>
    <property type="project" value="TreeGrafter"/>
</dbReference>
<feature type="domain" description="USP" evidence="8">
    <location>
        <begin position="779"/>
        <end position="1336"/>
    </location>
</feature>
<keyword evidence="5" id="KW-0378">Hydrolase</keyword>
<reference evidence="10" key="1">
    <citation type="submission" date="2014-04" db="EMBL/GenBank/DDBJ databases">
        <title>Evolutionary Origins and Diversification of the Mycorrhizal Mutualists.</title>
        <authorList>
            <consortium name="DOE Joint Genome Institute"/>
            <consortium name="Mycorrhizal Genomics Consortium"/>
            <person name="Kohler A."/>
            <person name="Kuo A."/>
            <person name="Nagy L.G."/>
            <person name="Floudas D."/>
            <person name="Copeland A."/>
            <person name="Barry K.W."/>
            <person name="Cichocki N."/>
            <person name="Veneault-Fourrey C."/>
            <person name="LaButti K."/>
            <person name="Lindquist E.A."/>
            <person name="Lipzen A."/>
            <person name="Lundell T."/>
            <person name="Morin E."/>
            <person name="Murat C."/>
            <person name="Riley R."/>
            <person name="Ohm R."/>
            <person name="Sun H."/>
            <person name="Tunlid A."/>
            <person name="Henrissat B."/>
            <person name="Grigoriev I.V."/>
            <person name="Hibbett D.S."/>
            <person name="Martin F."/>
        </authorList>
    </citation>
    <scope>NUCLEOTIDE SEQUENCE [LARGE SCALE GENOMIC DNA]</scope>
    <source>
        <strain evidence="10">FD-334 SS-4</strain>
    </source>
</reference>
<dbReference type="GO" id="GO:0043161">
    <property type="term" value="P:proteasome-mediated ubiquitin-dependent protein catabolic process"/>
    <property type="evidence" value="ECO:0007669"/>
    <property type="project" value="InterPro"/>
</dbReference>
<gene>
    <name evidence="9" type="ORF">HYPSUDRAFT_129371</name>
</gene>
<dbReference type="PROSITE" id="PS00972">
    <property type="entry name" value="USP_1"/>
    <property type="match status" value="1"/>
</dbReference>
<sequence>MAVSSPPAVPASSFYAPIKPPPLPTRPKNPGSNLTTYAAPPRYESPSIGHSPGYREPELVIDDSIVDDDDMVPDLMPGNDATWEDSLNPTFPTDVNNWATDGGWDDQNAVAAWTQCTSGGLDFDSMDYANRIDHDFNIDGRDNHEENMWWSQEERDKCKRPGPGFLPPVLADILHDPNHSLFSINFTSFPSIPTVSKDHLQPKSTAPSESETRKSVPHPNAYYCPKDNGWVILFWKASAVAPPLAKSYLEGENLPLPDQHRRRRTPSCVDEGEHPFGKPNKTHHFHKYEKAFDSHKLTTPYRQDQWHSLQIAKQKRRVGAIMDNDIINAINVDDVDLDETDAEEEEGKLLDLYVCCQCTFYCVASGVIPGVIPRKYLDELIREKKSHPPVGKTGEQAVALAVETFLTALENKLWKGNNRMIKVMSTGFQNKVGWSPNVKRMFELLGFVEEVVERDSTLKPPVTDLTSSAGKQSRRKLLRAWLEFSAWLTDYKRIHPSHFKEWKDAKIHVQLDNAREMYQTAVGAHPDQIPRGGLSDTTLGAVRSLTTEWRGLGLTPTSFSADLLTFAYLAQCRCDPARTPSYFTYLTEIVKQFQEYGDCPTELQELLAMEQSRDRFTLSDVQAAATTLGFGSDNVLRLDYDEEIPDEFVENAWKDCIKRSWRDTEHGYETQKHANDSIRILAEFRGSASLRRAWENGKNKYMNPSRAYDTLEVPNTVDDHMLITVYNMRVEETPMQLEKMQEAMSVIAEVRDSDRLRQFVSTGLDPGEIIAPTRPDLPRGLNQLGNTCYLNSLLQYFYTIKSLREAVLPMSKLDLKALDDEKLTDEELKRHRVGGRLVTRREIVRSRKFINQLADLFYRLEYAEAAAVTPTLELAKLALITSRDEEEEEVDKGGTESSNDTDATLVDDGPSPTGHHGSSHTSPSSPARSSSSVLGKRPRDIDRSKAGMDVDSPITQSPKEKDGFVVVSTRTRASPEPAESSSSKLIDGDGDVKMSSPPPKPPLPRKRTEANDSTMMFGKQHDVAECMDNCMFQIETALLKFDNLSESSDKTSVVKSLFYGKIRQRLTSPGAQYSRASIHEKEDLFSHLPVNVTNDGVDIYDGLSGYFDDVVDFEDRKARMEVTLVDLPPVLQIQLQRVQFNRETLQPYKSQAYVKFEENLYMDRFLDTADPAKKARSKVIQTELTACRERVRLLVEGKDNPFTTSLDNTRSFLNKLQSESIPGIDTEILRGMDIEKARIHAEIDRLRARTDILKEELESIWSESAEAAYELTSVFIHRGSSPSWGHYFFYSRHLPEAPDSWFKYNDSDVTVVSKEEVLADTTGSTANPYLLVFARKGADVVDTVNRYDSLNMEAA</sequence>
<comment type="catalytic activity">
    <reaction evidence="1">
        <text>Thiol-dependent hydrolysis of ester, thioester, amide, peptide and isopeptide bonds formed by the C-terminal Gly of ubiquitin (a 76-residue protein attached to proteins as an intracellular targeting signal).</text>
        <dbReference type="EC" id="3.4.19.12"/>
    </reaction>
</comment>
<feature type="compositionally biased region" description="Basic and acidic residues" evidence="7">
    <location>
        <begin position="937"/>
        <end position="948"/>
    </location>
</feature>
<keyword evidence="4" id="KW-0833">Ubl conjugation pathway</keyword>
<dbReference type="PANTHER" id="PTHR43982:SF6">
    <property type="entry name" value="UBIQUITIN CARBOXYL-TERMINAL HYDROLASE 2-RELATED"/>
    <property type="match status" value="1"/>
</dbReference>
<evidence type="ECO:0000259" key="8">
    <source>
        <dbReference type="PROSITE" id="PS50235"/>
    </source>
</evidence>
<name>A0A0D2LL97_HYPSF</name>
<dbReference type="OrthoDB" id="2420415at2759"/>
<dbReference type="Pfam" id="PF13446">
    <property type="entry name" value="RPT"/>
    <property type="match status" value="1"/>
</dbReference>
<dbReference type="InterPro" id="IPR018200">
    <property type="entry name" value="USP_CS"/>
</dbReference>
<dbReference type="GO" id="GO:0016579">
    <property type="term" value="P:protein deubiquitination"/>
    <property type="evidence" value="ECO:0007669"/>
    <property type="project" value="InterPro"/>
</dbReference>
<feature type="region of interest" description="Disordered" evidence="7">
    <location>
        <begin position="883"/>
        <end position="1010"/>
    </location>
</feature>
<evidence type="ECO:0000313" key="10">
    <source>
        <dbReference type="Proteomes" id="UP000054270"/>
    </source>
</evidence>
<dbReference type="GO" id="GO:0004843">
    <property type="term" value="F:cysteine-type deubiquitinase activity"/>
    <property type="evidence" value="ECO:0007669"/>
    <property type="project" value="UniProtKB-EC"/>
</dbReference>
<feature type="region of interest" description="Disordered" evidence="7">
    <location>
        <begin position="255"/>
        <end position="280"/>
    </location>
</feature>
<feature type="compositionally biased region" description="Low complexity" evidence="7">
    <location>
        <begin position="974"/>
        <end position="983"/>
    </location>
</feature>
<evidence type="ECO:0000256" key="3">
    <source>
        <dbReference type="ARBA" id="ARBA00022670"/>
    </source>
</evidence>
<evidence type="ECO:0000256" key="2">
    <source>
        <dbReference type="ARBA" id="ARBA00012759"/>
    </source>
</evidence>
<evidence type="ECO:0000256" key="6">
    <source>
        <dbReference type="ARBA" id="ARBA00022807"/>
    </source>
</evidence>
<dbReference type="GO" id="GO:0061136">
    <property type="term" value="P:regulation of proteasomal protein catabolic process"/>
    <property type="evidence" value="ECO:0007669"/>
    <property type="project" value="TreeGrafter"/>
</dbReference>
<feature type="compositionally biased region" description="Low complexity" evidence="7">
    <location>
        <begin position="909"/>
        <end position="932"/>
    </location>
</feature>
<dbReference type="Proteomes" id="UP000054270">
    <property type="component" value="Unassembled WGS sequence"/>
</dbReference>
<evidence type="ECO:0000256" key="4">
    <source>
        <dbReference type="ARBA" id="ARBA00022786"/>
    </source>
</evidence>
<feature type="region of interest" description="Disordered" evidence="7">
    <location>
        <begin position="1"/>
        <end position="55"/>
    </location>
</feature>
<keyword evidence="10" id="KW-1185">Reference proteome</keyword>
<feature type="region of interest" description="Disordered" evidence="7">
    <location>
        <begin position="196"/>
        <end position="217"/>
    </location>
</feature>
<evidence type="ECO:0000313" key="9">
    <source>
        <dbReference type="EMBL" id="KJA28657.1"/>
    </source>
</evidence>
<dbReference type="OMA" id="MPRGLNQ"/>
<proteinExistence type="predicted"/>
<dbReference type="CDD" id="cd02666">
    <property type="entry name" value="Peptidase_C19J"/>
    <property type="match status" value="1"/>
</dbReference>
<dbReference type="InterPro" id="IPR044635">
    <property type="entry name" value="UBP14-like"/>
</dbReference>
<dbReference type="EMBL" id="KN817521">
    <property type="protein sequence ID" value="KJA28657.1"/>
    <property type="molecule type" value="Genomic_DNA"/>
</dbReference>
<dbReference type="PROSITE" id="PS00973">
    <property type="entry name" value="USP_2"/>
    <property type="match status" value="1"/>
</dbReference>
<dbReference type="InterPro" id="IPR038765">
    <property type="entry name" value="Papain-like_cys_pep_sf"/>
</dbReference>
<protein>
    <recommendedName>
        <fullName evidence="2">ubiquitinyl hydrolase 1</fullName>
        <ecNumber evidence="2">3.4.19.12</ecNumber>
    </recommendedName>
</protein>
<dbReference type="InterPro" id="IPR028889">
    <property type="entry name" value="USP"/>
</dbReference>
<dbReference type="Gene3D" id="3.90.70.10">
    <property type="entry name" value="Cysteine proteinases"/>
    <property type="match status" value="2"/>
</dbReference>
<dbReference type="PANTHER" id="PTHR43982">
    <property type="entry name" value="UBIQUITIN CARBOXYL-TERMINAL HYDROLASE"/>
    <property type="match status" value="1"/>
</dbReference>
<dbReference type="EC" id="3.4.19.12" evidence="2"/>
<evidence type="ECO:0000256" key="1">
    <source>
        <dbReference type="ARBA" id="ARBA00000707"/>
    </source>
</evidence>
<feature type="compositionally biased region" description="Pro residues" evidence="7">
    <location>
        <begin position="18"/>
        <end position="27"/>
    </location>
</feature>
<organism evidence="9 10">
    <name type="scientific">Hypholoma sublateritium (strain FD-334 SS-4)</name>
    <dbReference type="NCBI Taxonomy" id="945553"/>
    <lineage>
        <taxon>Eukaryota</taxon>
        <taxon>Fungi</taxon>
        <taxon>Dikarya</taxon>
        <taxon>Basidiomycota</taxon>
        <taxon>Agaricomycotina</taxon>
        <taxon>Agaricomycetes</taxon>
        <taxon>Agaricomycetidae</taxon>
        <taxon>Agaricales</taxon>
        <taxon>Agaricineae</taxon>
        <taxon>Strophariaceae</taxon>
        <taxon>Hypholoma</taxon>
    </lineage>
</organism>
<dbReference type="PROSITE" id="PS50235">
    <property type="entry name" value="USP_3"/>
    <property type="match status" value="1"/>
</dbReference>
<accession>A0A0D2LL97</accession>
<evidence type="ECO:0000256" key="7">
    <source>
        <dbReference type="SAM" id="MobiDB-lite"/>
    </source>
</evidence>
<evidence type="ECO:0000256" key="5">
    <source>
        <dbReference type="ARBA" id="ARBA00022801"/>
    </source>
</evidence>
<dbReference type="SUPFAM" id="SSF54001">
    <property type="entry name" value="Cysteine proteinases"/>
    <property type="match status" value="1"/>
</dbReference>
<keyword evidence="3" id="KW-0645">Protease</keyword>
<keyword evidence="6" id="KW-0788">Thiol protease</keyword>
<feature type="compositionally biased region" description="Low complexity" evidence="7">
    <location>
        <begin position="1"/>
        <end position="17"/>
    </location>
</feature>